<dbReference type="InterPro" id="IPR011162">
    <property type="entry name" value="MHC_I/II-like_Ag-recog"/>
</dbReference>
<protein>
    <submittedName>
        <fullName evidence="3">Uncharacterized protein</fullName>
    </submittedName>
</protein>
<dbReference type="Proteomes" id="UP001044222">
    <property type="component" value="Chromosome 6"/>
</dbReference>
<gene>
    <name evidence="3" type="ORF">ANANG_G00129940</name>
</gene>
<name>A0A9D3MF14_ANGAN</name>
<dbReference type="EMBL" id="JAFIRN010000006">
    <property type="protein sequence ID" value="KAG5847789.1"/>
    <property type="molecule type" value="Genomic_DNA"/>
</dbReference>
<keyword evidence="1" id="KW-0325">Glycoprotein</keyword>
<reference evidence="3" key="1">
    <citation type="submission" date="2021-01" db="EMBL/GenBank/DDBJ databases">
        <title>A chromosome-scale assembly of European eel, Anguilla anguilla.</title>
        <authorList>
            <person name="Henkel C."/>
            <person name="Jong-Raadsen S.A."/>
            <person name="Dufour S."/>
            <person name="Weltzien F.-A."/>
            <person name="Palstra A.P."/>
            <person name="Pelster B."/>
            <person name="Spaink H.P."/>
            <person name="Van Den Thillart G.E."/>
            <person name="Jansen H."/>
            <person name="Zahm M."/>
            <person name="Klopp C."/>
            <person name="Cedric C."/>
            <person name="Louis A."/>
            <person name="Berthelot C."/>
            <person name="Parey E."/>
            <person name="Roest Crollius H."/>
            <person name="Montfort J."/>
            <person name="Robinson-Rechavi M."/>
            <person name="Bucao C."/>
            <person name="Bouchez O."/>
            <person name="Gislard M."/>
            <person name="Lluch J."/>
            <person name="Milhes M."/>
            <person name="Lampietro C."/>
            <person name="Lopez Roques C."/>
            <person name="Donnadieu C."/>
            <person name="Braasch I."/>
            <person name="Desvignes T."/>
            <person name="Postlethwait J."/>
            <person name="Bobe J."/>
            <person name="Guiguen Y."/>
            <person name="Dirks R."/>
        </authorList>
    </citation>
    <scope>NUCLEOTIDE SEQUENCE</scope>
    <source>
        <strain evidence="3">Tag_6206</strain>
        <tissue evidence="3">Liver</tissue>
    </source>
</reference>
<comment type="caution">
    <text evidence="3">The sequence shown here is derived from an EMBL/GenBank/DDBJ whole genome shotgun (WGS) entry which is preliminary data.</text>
</comment>
<organism evidence="3 4">
    <name type="scientific">Anguilla anguilla</name>
    <name type="common">European freshwater eel</name>
    <name type="synonym">Muraena anguilla</name>
    <dbReference type="NCBI Taxonomy" id="7936"/>
    <lineage>
        <taxon>Eukaryota</taxon>
        <taxon>Metazoa</taxon>
        <taxon>Chordata</taxon>
        <taxon>Craniata</taxon>
        <taxon>Vertebrata</taxon>
        <taxon>Euteleostomi</taxon>
        <taxon>Actinopterygii</taxon>
        <taxon>Neopterygii</taxon>
        <taxon>Teleostei</taxon>
        <taxon>Anguilliformes</taxon>
        <taxon>Anguillidae</taxon>
        <taxon>Anguilla</taxon>
    </lineage>
</organism>
<keyword evidence="4" id="KW-1185">Reference proteome</keyword>
<dbReference type="AlphaFoldDB" id="A0A9D3MF14"/>
<dbReference type="SUPFAM" id="SSF54452">
    <property type="entry name" value="MHC antigen-recognition domain"/>
    <property type="match status" value="1"/>
</dbReference>
<dbReference type="Gene3D" id="3.30.500.10">
    <property type="entry name" value="MHC class I-like antigen recognition-like"/>
    <property type="match status" value="1"/>
</dbReference>
<dbReference type="InterPro" id="IPR037055">
    <property type="entry name" value="MHC_I-like_Ag-recog_sf"/>
</dbReference>
<feature type="chain" id="PRO_5038931742" evidence="2">
    <location>
        <begin position="20"/>
        <end position="101"/>
    </location>
</feature>
<feature type="non-terminal residue" evidence="3">
    <location>
        <position position="1"/>
    </location>
</feature>
<accession>A0A9D3MF14</accession>
<sequence length="101" mass="11674">MFRIYSILLFSDIVWRIVSVSHSFLGTYTAVNTDEFTCVLWLDGEAVDSYSSNGTDSVPRRNWMCEGRGRSLWKSVKRLNMVQWDRGRTDILKNDTGLNMS</sequence>
<keyword evidence="2" id="KW-0732">Signal</keyword>
<evidence type="ECO:0000256" key="2">
    <source>
        <dbReference type="SAM" id="SignalP"/>
    </source>
</evidence>
<evidence type="ECO:0000313" key="3">
    <source>
        <dbReference type="EMBL" id="KAG5847789.1"/>
    </source>
</evidence>
<evidence type="ECO:0000256" key="1">
    <source>
        <dbReference type="ARBA" id="ARBA00023180"/>
    </source>
</evidence>
<evidence type="ECO:0000313" key="4">
    <source>
        <dbReference type="Proteomes" id="UP001044222"/>
    </source>
</evidence>
<feature type="signal peptide" evidence="2">
    <location>
        <begin position="1"/>
        <end position="19"/>
    </location>
</feature>
<proteinExistence type="predicted"/>